<organism evidence="4 5">
    <name type="scientific">Streptococcus infantis</name>
    <dbReference type="NCBI Taxonomy" id="68892"/>
    <lineage>
        <taxon>Bacteria</taxon>
        <taxon>Bacillati</taxon>
        <taxon>Bacillota</taxon>
        <taxon>Bacilli</taxon>
        <taxon>Lactobacillales</taxon>
        <taxon>Streptococcaceae</taxon>
        <taxon>Streptococcus</taxon>
    </lineage>
</organism>
<dbReference type="PANTHER" id="PTHR40047">
    <property type="entry name" value="UPF0703 PROTEIN YCGQ"/>
    <property type="match status" value="1"/>
</dbReference>
<dbReference type="NCBIfam" id="TIGR03943">
    <property type="entry name" value="TIGR03943 family putative permease subunit"/>
    <property type="match status" value="1"/>
</dbReference>
<dbReference type="PANTHER" id="PTHR40047:SF1">
    <property type="entry name" value="UPF0703 PROTEIN YCGQ"/>
    <property type="match status" value="1"/>
</dbReference>
<comment type="caution">
    <text evidence="4">The sequence shown here is derived from an EMBL/GenBank/DDBJ whole genome shotgun (WGS) entry which is preliminary data.</text>
</comment>
<dbReference type="Pfam" id="PF09323">
    <property type="entry name" value="DUF1980"/>
    <property type="match status" value="1"/>
</dbReference>
<sequence>MIRFLILMSYFFLTLYLQISGKLNQYLNLHYSYLAYITMVLSLLLAIVQAYLFFKRLKEHSHLHSYSAKLASFALLSLPLLVGFTFPTVTLDSQTVSAKGYYFPLSEGTDKAIQASEGTSSQYLKPNTSRFYSQTAHENIIRKSADKYLDQSSIVINDENYLEVMEAIYDYPNEFEGKEIEFIGFVYNDPSHSDSQFVFRFGIMHCIADSGVFGLLTTGNTNKYENNTWVKVKGKISKHYHKELNQILPTLEVQSFIKVDKPDNPYVYKEF</sequence>
<protein>
    <submittedName>
        <fullName evidence="4">Putative two-component membrane permease complex subunit</fullName>
    </submittedName>
</protein>
<reference evidence="4 5" key="1">
    <citation type="submission" date="2015-02" db="EMBL/GenBank/DDBJ databases">
        <title>Evolution of amylase-binding proteins of oral streptococcal species.</title>
        <authorList>
            <person name="Haase E.M."/>
        </authorList>
    </citation>
    <scope>NUCLEOTIDE SEQUENCE [LARGE SCALE GENOMIC DNA]</scope>
    <source>
        <strain evidence="4 5">UC921A</strain>
    </source>
</reference>
<dbReference type="InterPro" id="IPR048493">
    <property type="entry name" value="DUF1980_N"/>
</dbReference>
<keyword evidence="1" id="KW-0472">Membrane</keyword>
<evidence type="ECO:0000313" key="5">
    <source>
        <dbReference type="Proteomes" id="UP000033489"/>
    </source>
</evidence>
<feature type="domain" description="DUF1980" evidence="2">
    <location>
        <begin position="2"/>
        <end position="101"/>
    </location>
</feature>
<dbReference type="InterPro" id="IPR048447">
    <property type="entry name" value="DUF1980_C"/>
</dbReference>
<dbReference type="AlphaFoldDB" id="A0A0F2DXL4"/>
<dbReference type="Proteomes" id="UP000033489">
    <property type="component" value="Unassembled WGS sequence"/>
</dbReference>
<feature type="domain" description="DUF1980" evidence="3">
    <location>
        <begin position="132"/>
        <end position="269"/>
    </location>
</feature>
<dbReference type="EMBL" id="JYGT01000010">
    <property type="protein sequence ID" value="KJQ74261.1"/>
    <property type="molecule type" value="Genomic_DNA"/>
</dbReference>
<dbReference type="OrthoDB" id="9770408at2"/>
<evidence type="ECO:0000259" key="2">
    <source>
        <dbReference type="Pfam" id="PF09323"/>
    </source>
</evidence>
<evidence type="ECO:0000313" key="4">
    <source>
        <dbReference type="EMBL" id="KJQ74261.1"/>
    </source>
</evidence>
<dbReference type="InterPro" id="IPR015402">
    <property type="entry name" value="DUF1980"/>
</dbReference>
<evidence type="ECO:0000256" key="1">
    <source>
        <dbReference type="SAM" id="Phobius"/>
    </source>
</evidence>
<dbReference type="Pfam" id="PF21537">
    <property type="entry name" value="DUF1980_C"/>
    <property type="match status" value="1"/>
</dbReference>
<feature type="transmembrane region" description="Helical" evidence="1">
    <location>
        <begin position="31"/>
        <end position="54"/>
    </location>
</feature>
<dbReference type="InterPro" id="IPR052955">
    <property type="entry name" value="UPF0703_membrane_permease"/>
</dbReference>
<proteinExistence type="predicted"/>
<keyword evidence="1" id="KW-0812">Transmembrane</keyword>
<dbReference type="PATRIC" id="fig|28037.216.peg.1752"/>
<keyword evidence="1" id="KW-1133">Transmembrane helix</keyword>
<gene>
    <name evidence="4" type="ORF">TZ94_01783</name>
</gene>
<name>A0A0F2DXL4_9STRE</name>
<feature type="transmembrane region" description="Helical" evidence="1">
    <location>
        <begin position="66"/>
        <end position="86"/>
    </location>
</feature>
<dbReference type="RefSeq" id="WP_045616081.1">
    <property type="nucleotide sequence ID" value="NZ_JYGT01000010.1"/>
</dbReference>
<accession>A0A0F2DXL4</accession>
<evidence type="ECO:0000259" key="3">
    <source>
        <dbReference type="Pfam" id="PF21537"/>
    </source>
</evidence>